<keyword evidence="1" id="KW-0732">Signal</keyword>
<dbReference type="InterPro" id="IPR006311">
    <property type="entry name" value="TAT_signal"/>
</dbReference>
<dbReference type="AlphaFoldDB" id="F7ZLD1"/>
<dbReference type="PANTHER" id="PTHR30222">
    <property type="entry name" value="SPERMIDINE/PUTRESCINE-BINDING PERIPLASMIC PROTEIN"/>
    <property type="match status" value="1"/>
</dbReference>
<reference evidence="2 3" key="1">
    <citation type="journal article" date="2011" name="BMC Genomics">
        <title>Comparative genome analysis and genome-guided physiological analysis of Roseobacter litoralis.</title>
        <authorList>
            <person name="Kalhoefer D."/>
            <person name="Thole S."/>
            <person name="Voget S."/>
            <person name="Lehmann R."/>
            <person name="Liesegang H."/>
            <person name="Wollher A."/>
            <person name="Daniel R."/>
            <person name="Simon M."/>
            <person name="Brinkhoff T."/>
        </authorList>
    </citation>
    <scope>NUCLEOTIDE SEQUENCE [LARGE SCALE GENOMIC DNA]</scope>
    <source>
        <strain evidence="3">ATCC 49566 / DSM 6996 / JCM 21268 / NBRC 15278 / OCh 149</strain>
    </source>
</reference>
<dbReference type="PROSITE" id="PS51318">
    <property type="entry name" value="TAT"/>
    <property type="match status" value="1"/>
</dbReference>
<dbReference type="InterPro" id="IPR006059">
    <property type="entry name" value="SBP"/>
</dbReference>
<dbReference type="KEGG" id="rli:RLO149_c007640"/>
<organism evidence="2 3">
    <name type="scientific">Roseobacter litoralis (strain ATCC 49566 / DSM 6996 / JCM 21268 / NBRC 15278 / OCh 149)</name>
    <dbReference type="NCBI Taxonomy" id="391595"/>
    <lineage>
        <taxon>Bacteria</taxon>
        <taxon>Pseudomonadati</taxon>
        <taxon>Pseudomonadota</taxon>
        <taxon>Alphaproteobacteria</taxon>
        <taxon>Rhodobacterales</taxon>
        <taxon>Roseobacteraceae</taxon>
        <taxon>Roseobacter</taxon>
    </lineage>
</organism>
<accession>F7ZLD1</accession>
<dbReference type="OrthoDB" id="9812255at2"/>
<proteinExistence type="predicted"/>
<evidence type="ECO:0000313" key="2">
    <source>
        <dbReference type="EMBL" id="AEI92791.1"/>
    </source>
</evidence>
<dbReference type="eggNOG" id="COG0687">
    <property type="taxonomic scope" value="Bacteria"/>
</dbReference>
<dbReference type="SUPFAM" id="SSF53850">
    <property type="entry name" value="Periplasmic binding protein-like II"/>
    <property type="match status" value="1"/>
</dbReference>
<dbReference type="STRING" id="391595.RLO149_c007640"/>
<dbReference type="EMBL" id="CP002623">
    <property type="protein sequence ID" value="AEI92791.1"/>
    <property type="molecule type" value="Genomic_DNA"/>
</dbReference>
<dbReference type="RefSeq" id="WP_013960731.1">
    <property type="nucleotide sequence ID" value="NC_015730.1"/>
</dbReference>
<name>F7ZLD1_ROSLO</name>
<dbReference type="PANTHER" id="PTHR30222:SF17">
    <property type="entry name" value="SPERMIDINE_PUTRESCINE-BINDING PERIPLASMIC PROTEIN"/>
    <property type="match status" value="1"/>
</dbReference>
<protein>
    <submittedName>
        <fullName evidence="2">Uncharacterized protein</fullName>
    </submittedName>
</protein>
<sequence>MQKTNKPTKISRRSALKQLGTSTALAGASGVLGAPMIWAQGIKDVTLLHLGPAYSAFPDMVAKASADLGFKVEMQNAWTDGIMARVVNQPDTLDIADLEFWATQRVWRRGNMQPIDVSRIENWEKIIPIFRDGTNFDGSPMSTQGTLPFEVQYVNGEGGFASGATDQASIIPTIYNADTLGIRPDLIGRELNSWAELLNPEFSGKTALINVPQIGIMDAAMAIEARGDITYGDKGNMTPEEIDKTIAILIDLKKAGHFRAFWSSFDESVNFMAGGEVVIQSMWSPAVTAVRSRGIDCEYRGLSEGYRGWGNGLGMMSHLDGLKRDAAYEYMNWMLSGEYGAFVARQGYYGTVPETTKAALSAEEWDYWYEGKPAAVEIKDPFGGVMEQPGRARDGGSFEQRVGGITAWNTLMDEGQYLVERWNEFVAS</sequence>
<dbReference type="HOGENOM" id="CLU_053523_0_0_5"/>
<dbReference type="Proteomes" id="UP000001353">
    <property type="component" value="Chromosome"/>
</dbReference>
<dbReference type="Gene3D" id="3.40.190.10">
    <property type="entry name" value="Periplasmic binding protein-like II"/>
    <property type="match status" value="2"/>
</dbReference>
<evidence type="ECO:0000256" key="1">
    <source>
        <dbReference type="ARBA" id="ARBA00022729"/>
    </source>
</evidence>
<keyword evidence="3" id="KW-1185">Reference proteome</keyword>
<dbReference type="Pfam" id="PF13416">
    <property type="entry name" value="SBP_bac_8"/>
    <property type="match status" value="1"/>
</dbReference>
<evidence type="ECO:0000313" key="3">
    <source>
        <dbReference type="Proteomes" id="UP000001353"/>
    </source>
</evidence>
<gene>
    <name evidence="2" type="ordered locus">RLO149_c007640</name>
</gene>